<dbReference type="Gene3D" id="3.40.50.300">
    <property type="entry name" value="P-loop containing nucleotide triphosphate hydrolases"/>
    <property type="match status" value="1"/>
</dbReference>
<evidence type="ECO:0000313" key="3">
    <source>
        <dbReference type="EMBL" id="SCZ87304.1"/>
    </source>
</evidence>
<dbReference type="GO" id="GO:0016887">
    <property type="term" value="F:ATP hydrolysis activity"/>
    <property type="evidence" value="ECO:0007669"/>
    <property type="project" value="InterPro"/>
</dbReference>
<evidence type="ECO:0000256" key="1">
    <source>
        <dbReference type="SAM" id="MobiDB-lite"/>
    </source>
</evidence>
<accession>A0A2X0M6T6</accession>
<dbReference type="Pfam" id="PF22942">
    <property type="entry name" value="DUF7025"/>
    <property type="match status" value="1"/>
</dbReference>
<evidence type="ECO:0000259" key="2">
    <source>
        <dbReference type="SMART" id="SM00382"/>
    </source>
</evidence>
<feature type="region of interest" description="Disordered" evidence="1">
    <location>
        <begin position="300"/>
        <end position="321"/>
    </location>
</feature>
<dbReference type="SUPFAM" id="SSF52540">
    <property type="entry name" value="P-loop containing nucleoside triphosphate hydrolases"/>
    <property type="match status" value="1"/>
</dbReference>
<reference evidence="4" key="1">
    <citation type="submission" date="2016-10" db="EMBL/GenBank/DDBJ databases">
        <authorList>
            <person name="Jeantristanb JTB J.-T."/>
            <person name="Ricardo R."/>
        </authorList>
    </citation>
    <scope>NUCLEOTIDE SEQUENCE [LARGE SCALE GENOMIC DNA]</scope>
</reference>
<dbReference type="InterPro" id="IPR003593">
    <property type="entry name" value="AAA+_ATPase"/>
</dbReference>
<sequence length="641" mass="71607">MSVYDVIHQVPSATTGLWIPLDEALEAKKRADSLKPQRPAYAFTLVNRSFPSLTPDDDYAYILLHDEDLLDAVKRLFPTLGSLYQSRPGIDARSLYVRRDQLLSLEESLSRAEDGSESSVGQTLRALRTLLDQQFSHIATKLASFPAGTISWRLLWTLFKVGQEIESAHDVTGEMIALKLDSWAYVQESMGRVFQLSCHFYQWAGTCYHKMPVTRRVNEFDNLRAITSLKTLPLSNASKAMLAGQPLQSPIVHVCQSHVEYSGFFYTRAFSGASRLLGDGQVVIDVKSFRRANPVLDQWGDDVNDQGGRTQYQPRPSGSSIPCESFREEDCYLLPPTLHGFSLRTKASEEGSSSVKSRWGEFLISRLTPVQWGDASFSHLVIPESYRRIIRALVTVHASNLKDQLMQDVVEGKGTGLIMAFHGTPGTGKTLAAEAIAEHLRRPLYVVGAGEMVLTAAGLERQLKDTLEVGLYSAQGIRSTYSDKLTFQNGQLATSWNAVLLIDEADIFLTRRSPGNLEHNALVGVFLRQLEYFTGVLILTTNVIEQLDDAFISRFAVVLHFKTLDSGSRRILWERFLAKAEASPNEFNLDRLSSFEMNGRDIKHAVRMAQAVALVEKERLCTSHLEEVIAVAKSGFEPLRN</sequence>
<dbReference type="Proteomes" id="UP000249723">
    <property type="component" value="Unassembled WGS sequence"/>
</dbReference>
<dbReference type="PANTHER" id="PTHR46411:SF3">
    <property type="entry name" value="AAA+ ATPASE DOMAIN-CONTAINING PROTEIN"/>
    <property type="match status" value="1"/>
</dbReference>
<dbReference type="EMBL" id="FMWP01000010">
    <property type="protein sequence ID" value="SCZ87304.1"/>
    <property type="molecule type" value="Genomic_DNA"/>
</dbReference>
<feature type="compositionally biased region" description="Polar residues" evidence="1">
    <location>
        <begin position="307"/>
        <end position="321"/>
    </location>
</feature>
<dbReference type="STRING" id="289078.A0A2X0M6T6"/>
<gene>
    <name evidence="3" type="ORF">BZ3500_MVSOF-1268-A1-R1_CHR2-2G04770</name>
</gene>
<dbReference type="GO" id="GO:0005524">
    <property type="term" value="F:ATP binding"/>
    <property type="evidence" value="ECO:0007669"/>
    <property type="project" value="InterPro"/>
</dbReference>
<dbReference type="InterPro" id="IPR003959">
    <property type="entry name" value="ATPase_AAA_core"/>
</dbReference>
<dbReference type="SMART" id="SM00382">
    <property type="entry name" value="AAA"/>
    <property type="match status" value="1"/>
</dbReference>
<dbReference type="PANTHER" id="PTHR46411">
    <property type="entry name" value="FAMILY ATPASE, PUTATIVE-RELATED"/>
    <property type="match status" value="1"/>
</dbReference>
<protein>
    <submittedName>
        <fullName evidence="3">BZ3500_MvSof-1268-A1-R1_Chr2-2g04770 protein</fullName>
    </submittedName>
</protein>
<dbReference type="InterPro" id="IPR027417">
    <property type="entry name" value="P-loop_NTPase"/>
</dbReference>
<organism evidence="3 4">
    <name type="scientific">Microbotryum saponariae</name>
    <dbReference type="NCBI Taxonomy" id="289078"/>
    <lineage>
        <taxon>Eukaryota</taxon>
        <taxon>Fungi</taxon>
        <taxon>Dikarya</taxon>
        <taxon>Basidiomycota</taxon>
        <taxon>Pucciniomycotina</taxon>
        <taxon>Microbotryomycetes</taxon>
        <taxon>Microbotryales</taxon>
        <taxon>Microbotryaceae</taxon>
        <taxon>Microbotryum</taxon>
    </lineage>
</organism>
<dbReference type="OrthoDB" id="10042665at2759"/>
<name>A0A2X0M6T6_9BASI</name>
<keyword evidence="4" id="KW-1185">Reference proteome</keyword>
<dbReference type="InterPro" id="IPR054289">
    <property type="entry name" value="DUF7025"/>
</dbReference>
<dbReference type="AlphaFoldDB" id="A0A2X0M6T6"/>
<dbReference type="Pfam" id="PF00004">
    <property type="entry name" value="AAA"/>
    <property type="match status" value="1"/>
</dbReference>
<proteinExistence type="predicted"/>
<feature type="domain" description="AAA+ ATPase" evidence="2">
    <location>
        <begin position="415"/>
        <end position="565"/>
    </location>
</feature>
<evidence type="ECO:0000313" key="4">
    <source>
        <dbReference type="Proteomes" id="UP000249723"/>
    </source>
</evidence>